<dbReference type="Pfam" id="PF01168">
    <property type="entry name" value="Ala_racemase_N"/>
    <property type="match status" value="1"/>
</dbReference>
<comment type="cofactor">
    <cofactor evidence="1 4">
        <name>pyridoxal 5'-phosphate</name>
        <dbReference type="ChEBI" id="CHEBI:597326"/>
    </cofactor>
</comment>
<dbReference type="InterPro" id="IPR001608">
    <property type="entry name" value="Ala_racemase_N"/>
</dbReference>
<dbReference type="EC" id="5.1.1.1" evidence="4"/>
<dbReference type="InterPro" id="IPR011079">
    <property type="entry name" value="Ala_racemase_C"/>
</dbReference>
<dbReference type="GO" id="GO:0008784">
    <property type="term" value="F:alanine racemase activity"/>
    <property type="evidence" value="ECO:0007669"/>
    <property type="project" value="UniProtKB-EC"/>
</dbReference>
<dbReference type="CDD" id="cd00430">
    <property type="entry name" value="PLPDE_III_AR"/>
    <property type="match status" value="1"/>
</dbReference>
<gene>
    <name evidence="6" type="primary">alr_1</name>
    <name evidence="6" type="ORF">SK3146_01296</name>
</gene>
<dbReference type="HAMAP" id="MF_01201">
    <property type="entry name" value="Ala_racemase"/>
    <property type="match status" value="1"/>
</dbReference>
<comment type="catalytic activity">
    <reaction evidence="4">
        <text>L-alanine = D-alanine</text>
        <dbReference type="Rhea" id="RHEA:20249"/>
        <dbReference type="ChEBI" id="CHEBI:57416"/>
        <dbReference type="ChEBI" id="CHEBI:57972"/>
        <dbReference type="EC" id="5.1.1.1"/>
    </reaction>
</comment>
<dbReference type="SUPFAM" id="SSF50621">
    <property type="entry name" value="Alanine racemase C-terminal domain-like"/>
    <property type="match status" value="1"/>
</dbReference>
<sequence length="394" mass="41630">MYSYRDTRAEISLDAIYHNAAAFKACASPSCRLMAVVKADGYGHGAAAAAAAAMEAGADYLGVAFLDEALQLREAGIGLPILVLGYTPPRSTEAAVRSGVALTVFTGEALDCIAACAQRLQREAAVHLKIDTGMSRLGVTEADEALALARKAASIPGLRLEGVFTHFADADAPDPSYTERQFAAFTGIVERLRREGLSVPIAHCCNSAAALRFPQMHLDMIRIGISLYGLLPAPDANAAGLELKQAFRLKTAVASLKPVAAGQPVGYGCTYRPDRDIRVAAIPIGYADGLPRSLSNRGCVLIRGGQAPIIGRICMDQTMVDVTGLPDVRVGDEVTVYGGDPRDGAGASIDEVAALAGTINYEIVCAVAKRVPRVYRRHRREAGFCNAVLRTGSR</sequence>
<evidence type="ECO:0000259" key="5">
    <source>
        <dbReference type="SMART" id="SM01005"/>
    </source>
</evidence>
<proteinExistence type="inferred from homology"/>
<dbReference type="PANTHER" id="PTHR30511:SF0">
    <property type="entry name" value="ALANINE RACEMASE, CATABOLIC-RELATED"/>
    <property type="match status" value="1"/>
</dbReference>
<dbReference type="InterPro" id="IPR000821">
    <property type="entry name" value="Ala_racemase"/>
</dbReference>
<reference evidence="6" key="1">
    <citation type="submission" date="2018-02" db="EMBL/GenBank/DDBJ databases">
        <authorList>
            <person name="Kim S.-K."/>
            <person name="Jung H.-I."/>
            <person name="Lee S.-W."/>
        </authorList>
    </citation>
    <scope>NUCLEOTIDE SEQUENCE</scope>
    <source>
        <strain evidence="6">SK3146</strain>
    </source>
</reference>
<feature type="binding site" evidence="4">
    <location>
        <position position="136"/>
    </location>
    <ligand>
        <name>substrate</name>
    </ligand>
</feature>
<feature type="active site" description="Proton acceptor; specific for D-alanine" evidence="4">
    <location>
        <position position="38"/>
    </location>
</feature>
<comment type="function">
    <text evidence="4">Catalyzes the interconversion of L-alanine and D-alanine. May also act on other amino acids.</text>
</comment>
<evidence type="ECO:0000256" key="1">
    <source>
        <dbReference type="ARBA" id="ARBA00001933"/>
    </source>
</evidence>
<dbReference type="RefSeq" id="WP_249864314.1">
    <property type="nucleotide sequence ID" value="NZ_CP027059.1"/>
</dbReference>
<evidence type="ECO:0000313" key="6">
    <source>
        <dbReference type="EMBL" id="UQZ82139.1"/>
    </source>
</evidence>
<dbReference type="InterPro" id="IPR009006">
    <property type="entry name" value="Ala_racemase/Decarboxylase_C"/>
</dbReference>
<evidence type="ECO:0000256" key="2">
    <source>
        <dbReference type="ARBA" id="ARBA00022898"/>
    </source>
</evidence>
<dbReference type="SUPFAM" id="SSF51419">
    <property type="entry name" value="PLP-binding barrel"/>
    <property type="match status" value="1"/>
</dbReference>
<feature type="binding site" evidence="4">
    <location>
        <position position="315"/>
    </location>
    <ligand>
        <name>substrate</name>
    </ligand>
</feature>
<evidence type="ECO:0000256" key="3">
    <source>
        <dbReference type="ARBA" id="ARBA00023235"/>
    </source>
</evidence>
<dbReference type="PROSITE" id="PS00395">
    <property type="entry name" value="ALANINE_RACEMASE"/>
    <property type="match status" value="1"/>
</dbReference>
<dbReference type="InterPro" id="IPR020622">
    <property type="entry name" value="Ala_racemase_pyridoxalP-BS"/>
</dbReference>
<reference evidence="6" key="2">
    <citation type="journal article" date="2021" name="J Anim Sci Technol">
        <title>Complete genome sequence of Paenibacillus konkukensis sp. nov. SK3146 as a potential probiotic strain.</title>
        <authorList>
            <person name="Jung H.I."/>
            <person name="Park S."/>
            <person name="Niu K.M."/>
            <person name="Lee S.W."/>
            <person name="Kothari D."/>
            <person name="Yi K.J."/>
            <person name="Kim S.K."/>
        </authorList>
    </citation>
    <scope>NUCLEOTIDE SEQUENCE</scope>
    <source>
        <strain evidence="6">SK3146</strain>
    </source>
</reference>
<evidence type="ECO:0000313" key="7">
    <source>
        <dbReference type="Proteomes" id="UP001057134"/>
    </source>
</evidence>
<feature type="domain" description="Alanine racemase C-terminal" evidence="5">
    <location>
        <begin position="246"/>
        <end position="376"/>
    </location>
</feature>
<keyword evidence="2 4" id="KW-0663">Pyridoxal phosphate</keyword>
<dbReference type="Gene3D" id="2.40.37.10">
    <property type="entry name" value="Lyase, Ornithine Decarboxylase, Chain A, domain 1"/>
    <property type="match status" value="1"/>
</dbReference>
<comment type="similarity">
    <text evidence="4">Belongs to the alanine racemase family.</text>
</comment>
<evidence type="ECO:0000256" key="4">
    <source>
        <dbReference type="HAMAP-Rule" id="MF_01201"/>
    </source>
</evidence>
<dbReference type="Proteomes" id="UP001057134">
    <property type="component" value="Chromosome"/>
</dbReference>
<name>A0ABY4RL09_9BACL</name>
<dbReference type="EMBL" id="CP027059">
    <property type="protein sequence ID" value="UQZ82139.1"/>
    <property type="molecule type" value="Genomic_DNA"/>
</dbReference>
<comment type="pathway">
    <text evidence="4">Amino-acid biosynthesis; D-alanine biosynthesis; D-alanine from L-alanine: step 1/1.</text>
</comment>
<dbReference type="Pfam" id="PF00842">
    <property type="entry name" value="Ala_racemase_C"/>
    <property type="match status" value="1"/>
</dbReference>
<feature type="active site" description="Proton acceptor; specific for L-alanine" evidence="4">
    <location>
        <position position="267"/>
    </location>
</feature>
<dbReference type="PRINTS" id="PR00992">
    <property type="entry name" value="ALARACEMASE"/>
</dbReference>
<dbReference type="InterPro" id="IPR029066">
    <property type="entry name" value="PLP-binding_barrel"/>
</dbReference>
<dbReference type="Gene3D" id="3.20.20.10">
    <property type="entry name" value="Alanine racemase"/>
    <property type="match status" value="1"/>
</dbReference>
<keyword evidence="7" id="KW-1185">Reference proteome</keyword>
<keyword evidence="3 4" id="KW-0413">Isomerase</keyword>
<protein>
    <recommendedName>
        <fullName evidence="4">Alanine racemase</fullName>
        <ecNumber evidence="4">5.1.1.1</ecNumber>
    </recommendedName>
</protein>
<dbReference type="SMART" id="SM01005">
    <property type="entry name" value="Ala_racemase_C"/>
    <property type="match status" value="1"/>
</dbReference>
<accession>A0ABY4RL09</accession>
<feature type="modified residue" description="N6-(pyridoxal phosphate)lysine" evidence="4">
    <location>
        <position position="38"/>
    </location>
</feature>
<dbReference type="NCBIfam" id="TIGR00492">
    <property type="entry name" value="alr"/>
    <property type="match status" value="1"/>
</dbReference>
<dbReference type="PANTHER" id="PTHR30511">
    <property type="entry name" value="ALANINE RACEMASE"/>
    <property type="match status" value="1"/>
</dbReference>
<organism evidence="6 7">
    <name type="scientific">Paenibacillus konkukensis</name>
    <dbReference type="NCBI Taxonomy" id="2020716"/>
    <lineage>
        <taxon>Bacteria</taxon>
        <taxon>Bacillati</taxon>
        <taxon>Bacillota</taxon>
        <taxon>Bacilli</taxon>
        <taxon>Bacillales</taxon>
        <taxon>Paenibacillaceae</taxon>
        <taxon>Paenibacillus</taxon>
    </lineage>
</organism>